<dbReference type="AlphaFoldDB" id="A0A0K2TSD5"/>
<reference evidence="2" key="1">
    <citation type="submission" date="2014-05" db="EMBL/GenBank/DDBJ databases">
        <authorList>
            <person name="Chronopoulou M."/>
        </authorList>
    </citation>
    <scope>NUCLEOTIDE SEQUENCE</scope>
    <source>
        <tissue evidence="2">Whole organism</tissue>
    </source>
</reference>
<sequence>MCSLLEFSSCTLLSKDRLDSTSIISCTLQLNSLVPTILLMCWGTSFLVISLMVSLASHQSHPQLSSSSPIKSCHL</sequence>
<dbReference type="EMBL" id="HACA01011588">
    <property type="protein sequence ID" value="CDW28949.1"/>
    <property type="molecule type" value="Transcribed_RNA"/>
</dbReference>
<evidence type="ECO:0000313" key="2">
    <source>
        <dbReference type="EMBL" id="CDW28949.1"/>
    </source>
</evidence>
<organism evidence="2">
    <name type="scientific">Lepeophtheirus salmonis</name>
    <name type="common">Salmon louse</name>
    <name type="synonym">Caligus salmonis</name>
    <dbReference type="NCBI Taxonomy" id="72036"/>
    <lineage>
        <taxon>Eukaryota</taxon>
        <taxon>Metazoa</taxon>
        <taxon>Ecdysozoa</taxon>
        <taxon>Arthropoda</taxon>
        <taxon>Crustacea</taxon>
        <taxon>Multicrustacea</taxon>
        <taxon>Hexanauplia</taxon>
        <taxon>Copepoda</taxon>
        <taxon>Siphonostomatoida</taxon>
        <taxon>Caligidae</taxon>
        <taxon>Lepeophtheirus</taxon>
    </lineage>
</organism>
<keyword evidence="1" id="KW-1133">Transmembrane helix</keyword>
<keyword evidence="1" id="KW-0812">Transmembrane</keyword>
<name>A0A0K2TSD5_LEPSM</name>
<evidence type="ECO:0000256" key="1">
    <source>
        <dbReference type="SAM" id="Phobius"/>
    </source>
</evidence>
<feature type="transmembrane region" description="Helical" evidence="1">
    <location>
        <begin position="37"/>
        <end position="56"/>
    </location>
</feature>
<keyword evidence="1" id="KW-0472">Membrane</keyword>
<proteinExistence type="predicted"/>
<protein>
    <submittedName>
        <fullName evidence="2">Uncharacterized protein</fullName>
    </submittedName>
</protein>
<accession>A0A0K2TSD5</accession>